<organism evidence="1 2">
    <name type="scientific">Corynespora cassiicola Philippines</name>
    <dbReference type="NCBI Taxonomy" id="1448308"/>
    <lineage>
        <taxon>Eukaryota</taxon>
        <taxon>Fungi</taxon>
        <taxon>Dikarya</taxon>
        <taxon>Ascomycota</taxon>
        <taxon>Pezizomycotina</taxon>
        <taxon>Dothideomycetes</taxon>
        <taxon>Pleosporomycetidae</taxon>
        <taxon>Pleosporales</taxon>
        <taxon>Corynesporascaceae</taxon>
        <taxon>Corynespora</taxon>
    </lineage>
</organism>
<evidence type="ECO:0000313" key="1">
    <source>
        <dbReference type="EMBL" id="PSN71313.1"/>
    </source>
</evidence>
<protein>
    <submittedName>
        <fullName evidence="1">Uncharacterized protein</fullName>
    </submittedName>
</protein>
<sequence>MISTTSPIGFRRGMMDYEFPEHEGKTETLPFGKLAMKKVGRSTTALKKHGPAWMCIEVHDGLGQRLPVVSWSTTSCQTCDKPRNEVASIVLNISMNPNVKETTFLHDYDLDEGAKAFVDSSREALARFRDMKDSGITIDNTVEEAPVSGKRQPTDQIVEKDEVPGISTEIDFKLGFPTFEEALKMWGGGAPSNPLSTAIREDHRNFQVITFGLDSRSIDCGSSFAAIHTMAMDRFWDDRGETWVFSYSFMIYTRGGTELPNSYPVLKWTEAN</sequence>
<dbReference type="AlphaFoldDB" id="A0A2T2P0Z4"/>
<gene>
    <name evidence="1" type="ORF">BS50DRAFT_660379</name>
</gene>
<keyword evidence="2" id="KW-1185">Reference proteome</keyword>
<name>A0A2T2P0Z4_CORCC</name>
<dbReference type="EMBL" id="KZ678131">
    <property type="protein sequence ID" value="PSN71313.1"/>
    <property type="molecule type" value="Genomic_DNA"/>
</dbReference>
<dbReference type="Proteomes" id="UP000240883">
    <property type="component" value="Unassembled WGS sequence"/>
</dbReference>
<reference evidence="1 2" key="1">
    <citation type="journal article" date="2018" name="Front. Microbiol.">
        <title>Genome-Wide Analysis of Corynespora cassiicola Leaf Fall Disease Putative Effectors.</title>
        <authorList>
            <person name="Lopez D."/>
            <person name="Ribeiro S."/>
            <person name="Label P."/>
            <person name="Fumanal B."/>
            <person name="Venisse J.S."/>
            <person name="Kohler A."/>
            <person name="de Oliveira R.R."/>
            <person name="Labutti K."/>
            <person name="Lipzen A."/>
            <person name="Lail K."/>
            <person name="Bauer D."/>
            <person name="Ohm R.A."/>
            <person name="Barry K.W."/>
            <person name="Spatafora J."/>
            <person name="Grigoriev I.V."/>
            <person name="Martin F.M."/>
            <person name="Pujade-Renaud V."/>
        </authorList>
    </citation>
    <scope>NUCLEOTIDE SEQUENCE [LARGE SCALE GENOMIC DNA]</scope>
    <source>
        <strain evidence="1 2">Philippines</strain>
    </source>
</reference>
<evidence type="ECO:0000313" key="2">
    <source>
        <dbReference type="Proteomes" id="UP000240883"/>
    </source>
</evidence>
<proteinExistence type="predicted"/>
<accession>A0A2T2P0Z4</accession>